<accession>A0A2S2QP49</accession>
<organism evidence="2">
    <name type="scientific">Sipha flava</name>
    <name type="common">yellow sugarcane aphid</name>
    <dbReference type="NCBI Taxonomy" id="143950"/>
    <lineage>
        <taxon>Eukaryota</taxon>
        <taxon>Metazoa</taxon>
        <taxon>Ecdysozoa</taxon>
        <taxon>Arthropoda</taxon>
        <taxon>Hexapoda</taxon>
        <taxon>Insecta</taxon>
        <taxon>Pterygota</taxon>
        <taxon>Neoptera</taxon>
        <taxon>Paraneoptera</taxon>
        <taxon>Hemiptera</taxon>
        <taxon>Sternorrhyncha</taxon>
        <taxon>Aphidomorpha</taxon>
        <taxon>Aphidoidea</taxon>
        <taxon>Aphididae</taxon>
        <taxon>Sipha</taxon>
    </lineage>
</organism>
<sequence>MIRIEYNNNVALNITIDNNNVRVRVCRCVRVRVRCHDRNGVQKLSTVHDRSSHPPSPPVTIPAVCIAARDTLTRGPTTIRPKTFRPVTATSFPLSRRSSFGAIRQHARHQHPIDEPPTRYHSAGHRRAPHLQYVQTRYSRVRGRIHSRKTVCQPTQRGHLL</sequence>
<gene>
    <name evidence="2" type="ORF">g.7533</name>
</gene>
<dbReference type="EMBL" id="GGMS01010343">
    <property type="protein sequence ID" value="MBY79546.1"/>
    <property type="molecule type" value="Transcribed_RNA"/>
</dbReference>
<evidence type="ECO:0000256" key="1">
    <source>
        <dbReference type="SAM" id="MobiDB-lite"/>
    </source>
</evidence>
<proteinExistence type="predicted"/>
<dbReference type="AlphaFoldDB" id="A0A2S2QP49"/>
<name>A0A2S2QP49_9HEMI</name>
<feature type="region of interest" description="Disordered" evidence="1">
    <location>
        <begin position="106"/>
        <end position="125"/>
    </location>
</feature>
<protein>
    <submittedName>
        <fullName evidence="2">Uncharacterized protein</fullName>
    </submittedName>
</protein>
<evidence type="ECO:0000313" key="2">
    <source>
        <dbReference type="EMBL" id="MBY79546.1"/>
    </source>
</evidence>
<reference evidence="2" key="1">
    <citation type="submission" date="2018-04" db="EMBL/GenBank/DDBJ databases">
        <title>Transcriptome assembly of Sipha flava.</title>
        <authorList>
            <person name="Scully E.D."/>
            <person name="Geib S.M."/>
            <person name="Palmer N.A."/>
            <person name="Koch K."/>
            <person name="Bradshaw J."/>
            <person name="Heng-Moss T."/>
            <person name="Sarath G."/>
        </authorList>
    </citation>
    <scope>NUCLEOTIDE SEQUENCE</scope>
</reference>